<evidence type="ECO:0000313" key="6">
    <source>
        <dbReference type="EMBL" id="KAH9299047.1"/>
    </source>
</evidence>
<dbReference type="OMA" id="ENIMPHY"/>
<dbReference type="EMBL" id="JAHRHJ020000010">
    <property type="protein sequence ID" value="KAH9299047.1"/>
    <property type="molecule type" value="Genomic_DNA"/>
</dbReference>
<dbReference type="InterPro" id="IPR017853">
    <property type="entry name" value="GH"/>
</dbReference>
<protein>
    <recommendedName>
        <fullName evidence="8">Beta-1,3-glucanase</fullName>
    </recommendedName>
</protein>
<keyword evidence="2 5" id="KW-0378">Hydrolase</keyword>
<dbReference type="AlphaFoldDB" id="A0AA38CJW4"/>
<comment type="caution">
    <text evidence="6">The sequence shown here is derived from an EMBL/GenBank/DDBJ whole genome shotgun (WGS) entry which is preliminary data.</text>
</comment>
<evidence type="ECO:0000256" key="4">
    <source>
        <dbReference type="RuleBase" id="RU004335"/>
    </source>
</evidence>
<evidence type="ECO:0000313" key="7">
    <source>
        <dbReference type="Proteomes" id="UP000824469"/>
    </source>
</evidence>
<proteinExistence type="inferred from homology"/>
<evidence type="ECO:0000256" key="3">
    <source>
        <dbReference type="ARBA" id="ARBA00023295"/>
    </source>
</evidence>
<sequence>MYTSHRIGKMRIYDADPGVLQAFQNTGIQVTVGVPNDKLPDIASSLDIAKQWVGENIMPHYPATHITYISVGNEILPNNAYVPNLFPAMQNIYNAIQSLNLHTHIKVSTTIPMSVLNNSYPPSAGTFSPEVIPIIQPMLNFLSKTNSSFMADVYPYFAYISDPKNIPLAYALFQSQTPNQVGYKNLFDASVDALIYAMEALGHADIPIVIAESGWPSAGNTNGGANVKNAQTYNNNFIKHVLTGQGTPKRPKQTMEAFVFALFNENQKPGDITEQHFGLFLPTKQEVYPVSFSGY</sequence>
<organism evidence="6 7">
    <name type="scientific">Taxus chinensis</name>
    <name type="common">Chinese yew</name>
    <name type="synonym">Taxus wallichiana var. chinensis</name>
    <dbReference type="NCBI Taxonomy" id="29808"/>
    <lineage>
        <taxon>Eukaryota</taxon>
        <taxon>Viridiplantae</taxon>
        <taxon>Streptophyta</taxon>
        <taxon>Embryophyta</taxon>
        <taxon>Tracheophyta</taxon>
        <taxon>Spermatophyta</taxon>
        <taxon>Pinopsida</taxon>
        <taxon>Pinidae</taxon>
        <taxon>Conifers II</taxon>
        <taxon>Cupressales</taxon>
        <taxon>Taxaceae</taxon>
        <taxon>Taxus</taxon>
    </lineage>
</organism>
<dbReference type="GO" id="GO:0004553">
    <property type="term" value="F:hydrolase activity, hydrolyzing O-glycosyl compounds"/>
    <property type="evidence" value="ECO:0007669"/>
    <property type="project" value="InterPro"/>
</dbReference>
<accession>A0AA38CJW4</accession>
<keyword evidence="3 5" id="KW-0326">Glycosidase</keyword>
<dbReference type="GO" id="GO:0005975">
    <property type="term" value="P:carbohydrate metabolic process"/>
    <property type="evidence" value="ECO:0007669"/>
    <property type="project" value="InterPro"/>
</dbReference>
<dbReference type="PANTHER" id="PTHR32227">
    <property type="entry name" value="GLUCAN ENDO-1,3-BETA-GLUCOSIDASE BG1-RELATED-RELATED"/>
    <property type="match status" value="1"/>
</dbReference>
<evidence type="ECO:0000256" key="1">
    <source>
        <dbReference type="ARBA" id="ARBA00008773"/>
    </source>
</evidence>
<dbReference type="Pfam" id="PF00332">
    <property type="entry name" value="Glyco_hydro_17"/>
    <property type="match status" value="1"/>
</dbReference>
<dbReference type="Gene3D" id="3.20.20.80">
    <property type="entry name" value="Glycosidases"/>
    <property type="match status" value="1"/>
</dbReference>
<evidence type="ECO:0000256" key="5">
    <source>
        <dbReference type="RuleBase" id="RU004336"/>
    </source>
</evidence>
<evidence type="ECO:0008006" key="8">
    <source>
        <dbReference type="Google" id="ProtNLM"/>
    </source>
</evidence>
<gene>
    <name evidence="6" type="ORF">KI387_030729</name>
</gene>
<dbReference type="SUPFAM" id="SSF51445">
    <property type="entry name" value="(Trans)glycosidases"/>
    <property type="match status" value="1"/>
</dbReference>
<dbReference type="FunFam" id="3.20.20.80:FF:000010">
    <property type="entry name" value="glucan endo-1,3-beta-glucosidase, basic"/>
    <property type="match status" value="1"/>
</dbReference>
<evidence type="ECO:0000256" key="2">
    <source>
        <dbReference type="ARBA" id="ARBA00022801"/>
    </source>
</evidence>
<reference evidence="6 7" key="1">
    <citation type="journal article" date="2021" name="Nat. Plants">
        <title>The Taxus genome provides insights into paclitaxel biosynthesis.</title>
        <authorList>
            <person name="Xiong X."/>
            <person name="Gou J."/>
            <person name="Liao Q."/>
            <person name="Li Y."/>
            <person name="Zhou Q."/>
            <person name="Bi G."/>
            <person name="Li C."/>
            <person name="Du R."/>
            <person name="Wang X."/>
            <person name="Sun T."/>
            <person name="Guo L."/>
            <person name="Liang H."/>
            <person name="Lu P."/>
            <person name="Wu Y."/>
            <person name="Zhang Z."/>
            <person name="Ro D.K."/>
            <person name="Shang Y."/>
            <person name="Huang S."/>
            <person name="Yan J."/>
        </authorList>
    </citation>
    <scope>NUCLEOTIDE SEQUENCE [LARGE SCALE GENOMIC DNA]</scope>
    <source>
        <strain evidence="6">Ta-2019</strain>
    </source>
</reference>
<dbReference type="InterPro" id="IPR000490">
    <property type="entry name" value="Glyco_hydro_17"/>
</dbReference>
<comment type="similarity">
    <text evidence="1 4">Belongs to the glycosyl hydrolase 17 family.</text>
</comment>
<keyword evidence="7" id="KW-1185">Reference proteome</keyword>
<dbReference type="Proteomes" id="UP000824469">
    <property type="component" value="Unassembled WGS sequence"/>
</dbReference>
<dbReference type="InterPro" id="IPR044965">
    <property type="entry name" value="Glyco_hydro_17_plant"/>
</dbReference>
<dbReference type="PROSITE" id="PS00587">
    <property type="entry name" value="GLYCOSYL_HYDROL_F17"/>
    <property type="match status" value="1"/>
</dbReference>
<name>A0AA38CJW4_TAXCH</name>